<dbReference type="PANTHER" id="PTHR31250:SF27">
    <property type="entry name" value="IQ DOMAIN-CONTAINING PROTEIN IQM5"/>
    <property type="match status" value="1"/>
</dbReference>
<dbReference type="EMBL" id="JH767567">
    <property type="protein sequence ID" value="EON64262.1"/>
    <property type="molecule type" value="Genomic_DNA"/>
</dbReference>
<feature type="region of interest" description="Disordered" evidence="5">
    <location>
        <begin position="262"/>
        <end position="309"/>
    </location>
</feature>
<evidence type="ECO:0000313" key="7">
    <source>
        <dbReference type="Proteomes" id="UP000016924"/>
    </source>
</evidence>
<evidence type="ECO:0000256" key="3">
    <source>
        <dbReference type="ARBA" id="ARBA00022490"/>
    </source>
</evidence>
<sequence>MSSEALSQERTADVATKQDTECGDVDSKSSSMQRDAEAAAAETIQRNYRGYRERRQLQGLGLDPSTRWLEAVKEARYRNYTRPISRRKRSSLTPPTLDQARRNSDAARQNWKRIGYIARRAGEDDTSGESETEDITAEELEKRRQRKLELKREREKSAKIMDLQYFLEMVDLKHRHGANLRAYHEEWKKADTNENFFYWLDRGQGRHLELPTVSREKLDREQVRYLSREERLHYLVKIDEEGRLCWAENGFRISTDTEWKDSINGVVPKDDPTPMFRGSAASQSRRSTFSSSTSSSSSSSSHSAAGEEDGDRYVSYDLGKRKGKRRFMHASPAAILDHFLRKSVRPNSWIFVADTSFRLYVGIKQSGTFQHSSFLHGARISAAGLIKIKDGQLRKLSPLSGHYRPPTKNFRAFVHSLKDAGVDMSRVSVSRSYAVLIGLEGYKRARKKIKHGKQHLADHKQKLLHPGQAKKREEAEKDKSDSAEKEREALAAEAQQGEKTRTGDSFWLKMMKRLHLNSFSSESEGGRDV</sequence>
<dbReference type="GeneID" id="19900804"/>
<reference evidence="7" key="1">
    <citation type="submission" date="2012-06" db="EMBL/GenBank/DDBJ databases">
        <title>The genome sequence of Coniosporium apollinis CBS 100218.</title>
        <authorList>
            <consortium name="The Broad Institute Genome Sequencing Platform"/>
            <person name="Cuomo C."/>
            <person name="Gorbushina A."/>
            <person name="Noack S."/>
            <person name="Walker B."/>
            <person name="Young S.K."/>
            <person name="Zeng Q."/>
            <person name="Gargeya S."/>
            <person name="Fitzgerald M."/>
            <person name="Haas B."/>
            <person name="Abouelleil A."/>
            <person name="Alvarado L."/>
            <person name="Arachchi H.M."/>
            <person name="Berlin A.M."/>
            <person name="Chapman S.B."/>
            <person name="Goldberg J."/>
            <person name="Griggs A."/>
            <person name="Gujja S."/>
            <person name="Hansen M."/>
            <person name="Howarth C."/>
            <person name="Imamovic A."/>
            <person name="Larimer J."/>
            <person name="McCowan C."/>
            <person name="Montmayeur A."/>
            <person name="Murphy C."/>
            <person name="Neiman D."/>
            <person name="Pearson M."/>
            <person name="Priest M."/>
            <person name="Roberts A."/>
            <person name="Saif S."/>
            <person name="Shea T."/>
            <person name="Sisk P."/>
            <person name="Sykes S."/>
            <person name="Wortman J."/>
            <person name="Nusbaum C."/>
            <person name="Birren B."/>
        </authorList>
    </citation>
    <scope>NUCLEOTIDE SEQUENCE [LARGE SCALE GENOMIC DNA]</scope>
    <source>
        <strain evidence="7">CBS 100218</strain>
    </source>
</reference>
<evidence type="ECO:0000256" key="1">
    <source>
        <dbReference type="ARBA" id="ARBA00004123"/>
    </source>
</evidence>
<keyword evidence="3" id="KW-0963">Cytoplasm</keyword>
<dbReference type="AlphaFoldDB" id="R7YQS5"/>
<dbReference type="Proteomes" id="UP000016924">
    <property type="component" value="Unassembled WGS sequence"/>
</dbReference>
<dbReference type="PROSITE" id="PS50096">
    <property type="entry name" value="IQ"/>
    <property type="match status" value="1"/>
</dbReference>
<feature type="region of interest" description="Disordered" evidence="5">
    <location>
        <begin position="82"/>
        <end position="106"/>
    </location>
</feature>
<dbReference type="InterPro" id="IPR044159">
    <property type="entry name" value="IQM"/>
</dbReference>
<dbReference type="RefSeq" id="XP_007779579.1">
    <property type="nucleotide sequence ID" value="XM_007781389.1"/>
</dbReference>
<dbReference type="PANTHER" id="PTHR31250">
    <property type="entry name" value="IQ DOMAIN-CONTAINING PROTEIN IQM3"/>
    <property type="match status" value="1"/>
</dbReference>
<feature type="region of interest" description="Disordered" evidence="5">
    <location>
        <begin position="1"/>
        <end position="41"/>
    </location>
</feature>
<feature type="compositionally biased region" description="Basic and acidic residues" evidence="5">
    <location>
        <begin position="10"/>
        <end position="20"/>
    </location>
</feature>
<name>R7YQS5_CONA1</name>
<evidence type="ECO:0008006" key="8">
    <source>
        <dbReference type="Google" id="ProtNLM"/>
    </source>
</evidence>
<gene>
    <name evidence="6" type="ORF">W97_03493</name>
</gene>
<keyword evidence="7" id="KW-1185">Reference proteome</keyword>
<dbReference type="eggNOG" id="ENOG502QRIN">
    <property type="taxonomic scope" value="Eukaryota"/>
</dbReference>
<evidence type="ECO:0000256" key="2">
    <source>
        <dbReference type="ARBA" id="ARBA00004496"/>
    </source>
</evidence>
<evidence type="ECO:0000256" key="5">
    <source>
        <dbReference type="SAM" id="MobiDB-lite"/>
    </source>
</evidence>
<organism evidence="6 7">
    <name type="scientific">Coniosporium apollinis (strain CBS 100218)</name>
    <name type="common">Rock-inhabiting black yeast</name>
    <dbReference type="NCBI Taxonomy" id="1168221"/>
    <lineage>
        <taxon>Eukaryota</taxon>
        <taxon>Fungi</taxon>
        <taxon>Dikarya</taxon>
        <taxon>Ascomycota</taxon>
        <taxon>Pezizomycotina</taxon>
        <taxon>Dothideomycetes</taxon>
        <taxon>Dothideomycetes incertae sedis</taxon>
        <taxon>Coniosporium</taxon>
    </lineage>
</organism>
<proteinExistence type="predicted"/>
<dbReference type="OMA" id="HEARMMG"/>
<dbReference type="GO" id="GO:0005634">
    <property type="term" value="C:nucleus"/>
    <property type="evidence" value="ECO:0007669"/>
    <property type="project" value="UniProtKB-SubCell"/>
</dbReference>
<comment type="subcellular location">
    <subcellularLocation>
        <location evidence="2">Cytoplasm</location>
    </subcellularLocation>
    <subcellularLocation>
        <location evidence="1">Nucleus</location>
    </subcellularLocation>
</comment>
<dbReference type="GO" id="GO:0005737">
    <property type="term" value="C:cytoplasm"/>
    <property type="evidence" value="ECO:0007669"/>
    <property type="project" value="UniProtKB-SubCell"/>
</dbReference>
<feature type="region of interest" description="Disordered" evidence="5">
    <location>
        <begin position="450"/>
        <end position="504"/>
    </location>
</feature>
<accession>R7YQS5</accession>
<protein>
    <recommendedName>
        <fullName evidence="8">IQ calmodulin-binding motif protein</fullName>
    </recommendedName>
</protein>
<keyword evidence="4" id="KW-0539">Nucleus</keyword>
<dbReference type="STRING" id="1168221.R7YQS5"/>
<dbReference type="OrthoDB" id="7344096at2759"/>
<feature type="compositionally biased region" description="Low complexity" evidence="5">
    <location>
        <begin position="279"/>
        <end position="304"/>
    </location>
</feature>
<dbReference type="HOGENOM" id="CLU_020021_0_0_1"/>
<evidence type="ECO:0000313" key="6">
    <source>
        <dbReference type="EMBL" id="EON64262.1"/>
    </source>
</evidence>
<feature type="compositionally biased region" description="Basic and acidic residues" evidence="5">
    <location>
        <begin position="470"/>
        <end position="502"/>
    </location>
</feature>
<evidence type="ECO:0000256" key="4">
    <source>
        <dbReference type="ARBA" id="ARBA00023242"/>
    </source>
</evidence>